<dbReference type="PANTHER" id="PTHR30629:SF9">
    <property type="entry name" value="PROTEIN INTB-RELATED"/>
    <property type="match status" value="1"/>
</dbReference>
<dbReference type="InterPro" id="IPR011010">
    <property type="entry name" value="DNA_brk_join_enz"/>
</dbReference>
<evidence type="ECO:0000256" key="1">
    <source>
        <dbReference type="ARBA" id="ARBA00008857"/>
    </source>
</evidence>
<name>A0A375A9T0_9GAMM</name>
<dbReference type="PANTHER" id="PTHR30629">
    <property type="entry name" value="PROPHAGE INTEGRASE"/>
    <property type="match status" value="1"/>
</dbReference>
<dbReference type="InterPro" id="IPR025166">
    <property type="entry name" value="Integrase_DNA_bind_dom"/>
</dbReference>
<keyword evidence="3" id="KW-0238">DNA-binding</keyword>
<dbReference type="KEGG" id="daq:DAQ1742_01866"/>
<dbReference type="Gene3D" id="1.10.150.130">
    <property type="match status" value="1"/>
</dbReference>
<dbReference type="SUPFAM" id="SSF56349">
    <property type="entry name" value="DNA breaking-rejoining enzymes"/>
    <property type="match status" value="1"/>
</dbReference>
<dbReference type="GO" id="GO:0015074">
    <property type="term" value="P:DNA integration"/>
    <property type="evidence" value="ECO:0007669"/>
    <property type="project" value="UniProtKB-KW"/>
</dbReference>
<dbReference type="Proteomes" id="UP000294820">
    <property type="component" value="Chromosome 1"/>
</dbReference>
<sequence length="416" mass="48177">MALTDVKIKKSKHTDKNVKLTDGFGMYLLLHPNGSKYWRMQFRFAGKQKTYALGVYPTISLAEARTRRDEARKLLANGIDPSAKKQEDKLENSGAFSFETLARQWHNTNKKWSADYGAKILRTFETYIFPVIGHRHVAELKTRDLLVPIKAVEDKGYNEVAMRLKQRTTAIMRYAVQQGIIDYNPAQEMSGAVNMGKRKHRPALPFERYHEFLDHIDNYKGRLLTRLAVKLTLLIFIRSSELRFARWSEIDFKKSLWTIPEEREAIKGVKNSHRGAKMKTLHFVPLSKQAIAILKEIQEISGDHDFIFIGDHYADKPMSENTINKALRTMGYDTQKEVCGHGFRTMACSSLIESGLWSKDAVERQMGHQERNNVRAAYIHQAEHLDERRLMLQWWADFLDANRNGMVRPFEFAQKG</sequence>
<dbReference type="InterPro" id="IPR002104">
    <property type="entry name" value="Integrase_catalytic"/>
</dbReference>
<feature type="domain" description="Tyr recombinase" evidence="5">
    <location>
        <begin position="199"/>
        <end position="391"/>
    </location>
</feature>
<dbReference type="Pfam" id="PF13356">
    <property type="entry name" value="Arm-DNA-bind_3"/>
    <property type="match status" value="1"/>
</dbReference>
<dbReference type="CDD" id="cd00801">
    <property type="entry name" value="INT_P4_C"/>
    <property type="match status" value="1"/>
</dbReference>
<dbReference type="Gene3D" id="1.10.443.10">
    <property type="entry name" value="Intergrase catalytic core"/>
    <property type="match status" value="1"/>
</dbReference>
<dbReference type="PROSITE" id="PS51898">
    <property type="entry name" value="TYR_RECOMBINASE"/>
    <property type="match status" value="1"/>
</dbReference>
<keyword evidence="2" id="KW-0229">DNA integration</keyword>
<keyword evidence="7" id="KW-1185">Reference proteome</keyword>
<dbReference type="Pfam" id="PF00589">
    <property type="entry name" value="Phage_integrase"/>
    <property type="match status" value="1"/>
</dbReference>
<evidence type="ECO:0000259" key="5">
    <source>
        <dbReference type="PROSITE" id="PS51898"/>
    </source>
</evidence>
<reference evidence="6 7" key="1">
    <citation type="submission" date="2016-09" db="EMBL/GenBank/DDBJ databases">
        <authorList>
            <person name="Reverchon S."/>
            <person name="Nasser W."/>
            <person name="Leonard S."/>
            <person name="Brochier C."/>
            <person name="Duprey A."/>
        </authorList>
    </citation>
    <scope>NUCLEOTIDE SEQUENCE [LARGE SCALE GENOMIC DNA]</scope>
    <source>
        <strain evidence="6 7">174/2</strain>
    </source>
</reference>
<gene>
    <name evidence="6" type="ORF">DAQ1742_01866</name>
</gene>
<dbReference type="InterPro" id="IPR050808">
    <property type="entry name" value="Phage_Integrase"/>
</dbReference>
<protein>
    <submittedName>
        <fullName evidence="6">COG0582: Integrase</fullName>
    </submittedName>
</protein>
<dbReference type="InterPro" id="IPR038488">
    <property type="entry name" value="Integrase_DNA-bd_sf"/>
</dbReference>
<dbReference type="RefSeq" id="WP_067487116.1">
    <property type="nucleotide sequence ID" value="NZ_LT615367.1"/>
</dbReference>
<dbReference type="GO" id="GO:0003677">
    <property type="term" value="F:DNA binding"/>
    <property type="evidence" value="ECO:0007669"/>
    <property type="project" value="UniProtKB-KW"/>
</dbReference>
<dbReference type="Gene3D" id="3.30.160.390">
    <property type="entry name" value="Integrase, DNA-binding domain"/>
    <property type="match status" value="1"/>
</dbReference>
<evidence type="ECO:0000256" key="4">
    <source>
        <dbReference type="ARBA" id="ARBA00023172"/>
    </source>
</evidence>
<dbReference type="Pfam" id="PF22022">
    <property type="entry name" value="Phage_int_M"/>
    <property type="match status" value="1"/>
</dbReference>
<dbReference type="InterPro" id="IPR013762">
    <property type="entry name" value="Integrase-like_cat_sf"/>
</dbReference>
<dbReference type="AlphaFoldDB" id="A0A375A9T0"/>
<keyword evidence="4" id="KW-0233">DNA recombination</keyword>
<dbReference type="EMBL" id="LT615367">
    <property type="protein sequence ID" value="SLM62803.1"/>
    <property type="molecule type" value="Genomic_DNA"/>
</dbReference>
<evidence type="ECO:0000313" key="7">
    <source>
        <dbReference type="Proteomes" id="UP000294820"/>
    </source>
</evidence>
<evidence type="ECO:0000313" key="6">
    <source>
        <dbReference type="EMBL" id="SLM62803.1"/>
    </source>
</evidence>
<dbReference type="GO" id="GO:0006310">
    <property type="term" value="P:DNA recombination"/>
    <property type="evidence" value="ECO:0007669"/>
    <property type="project" value="UniProtKB-KW"/>
</dbReference>
<comment type="similarity">
    <text evidence="1">Belongs to the 'phage' integrase family.</text>
</comment>
<evidence type="ECO:0000256" key="2">
    <source>
        <dbReference type="ARBA" id="ARBA00022908"/>
    </source>
</evidence>
<proteinExistence type="inferred from homology"/>
<dbReference type="InterPro" id="IPR010998">
    <property type="entry name" value="Integrase_recombinase_N"/>
</dbReference>
<accession>A0A375A9T0</accession>
<dbReference type="InterPro" id="IPR053876">
    <property type="entry name" value="Phage_int_M"/>
</dbReference>
<evidence type="ECO:0000256" key="3">
    <source>
        <dbReference type="ARBA" id="ARBA00023125"/>
    </source>
</evidence>
<organism evidence="6 7">
    <name type="scientific">Dickeya aquatica</name>
    <dbReference type="NCBI Taxonomy" id="1401087"/>
    <lineage>
        <taxon>Bacteria</taxon>
        <taxon>Pseudomonadati</taxon>
        <taxon>Pseudomonadota</taxon>
        <taxon>Gammaproteobacteria</taxon>
        <taxon>Enterobacterales</taxon>
        <taxon>Pectobacteriaceae</taxon>
        <taxon>Dickeya</taxon>
    </lineage>
</organism>